<accession>A0A5A7Q219</accession>
<dbReference type="GO" id="GO:2000012">
    <property type="term" value="P:regulation of auxin polar transport"/>
    <property type="evidence" value="ECO:0007669"/>
    <property type="project" value="InterPro"/>
</dbReference>
<dbReference type="PANTHER" id="PTHR34959">
    <property type="entry name" value="PROTEIN LAZY 1"/>
    <property type="match status" value="1"/>
</dbReference>
<organism evidence="1 2">
    <name type="scientific">Striga asiatica</name>
    <name type="common">Asiatic witchweed</name>
    <name type="synonym">Buchnera asiatica</name>
    <dbReference type="NCBI Taxonomy" id="4170"/>
    <lineage>
        <taxon>Eukaryota</taxon>
        <taxon>Viridiplantae</taxon>
        <taxon>Streptophyta</taxon>
        <taxon>Embryophyta</taxon>
        <taxon>Tracheophyta</taxon>
        <taxon>Spermatophyta</taxon>
        <taxon>Magnoliopsida</taxon>
        <taxon>eudicotyledons</taxon>
        <taxon>Gunneridae</taxon>
        <taxon>Pentapetalae</taxon>
        <taxon>asterids</taxon>
        <taxon>lamiids</taxon>
        <taxon>Lamiales</taxon>
        <taxon>Orobanchaceae</taxon>
        <taxon>Buchnereae</taxon>
        <taxon>Striga</taxon>
    </lineage>
</organism>
<keyword evidence="2" id="KW-1185">Reference proteome</keyword>
<name>A0A5A7Q219_STRAF</name>
<dbReference type="EMBL" id="BKCP01005550">
    <property type="protein sequence ID" value="GER38906.1"/>
    <property type="molecule type" value="Genomic_DNA"/>
</dbReference>
<dbReference type="InterPro" id="IPR038928">
    <property type="entry name" value="LAZY1"/>
</dbReference>
<dbReference type="GO" id="GO:0009630">
    <property type="term" value="P:gravitropism"/>
    <property type="evidence" value="ECO:0007669"/>
    <property type="project" value="InterPro"/>
</dbReference>
<protein>
    <submittedName>
        <fullName evidence="1">Pentatricopeptide repeat (PPR) superfamily protein</fullName>
    </submittedName>
</protein>
<dbReference type="Proteomes" id="UP000325081">
    <property type="component" value="Unassembled WGS sequence"/>
</dbReference>
<dbReference type="PANTHER" id="PTHR34959:SF3">
    <property type="entry name" value="PROTEIN LAZY 1"/>
    <property type="match status" value="1"/>
</dbReference>
<dbReference type="OrthoDB" id="10255969at2759"/>
<sequence length="184" mass="20997">MKFLGWMHRKLMHNGTEPNKKSTLGNVSACYSVHALFDEQKGYKEPTKTMTYPDIRCKKSSDIFESNKGEMIFQEESFESFDFLAIGTFGMELLHTDPPTPKLATPHENWTDPQKKITENDLKLINYELEKFLEAEEKEIAHDTSARSSQASIITLSHATTEGLASESQMYTMACPLQNYLFPT</sequence>
<comment type="caution">
    <text evidence="1">The sequence shown here is derived from an EMBL/GenBank/DDBJ whole genome shotgun (WGS) entry which is preliminary data.</text>
</comment>
<evidence type="ECO:0000313" key="1">
    <source>
        <dbReference type="EMBL" id="GER38906.1"/>
    </source>
</evidence>
<evidence type="ECO:0000313" key="2">
    <source>
        <dbReference type="Proteomes" id="UP000325081"/>
    </source>
</evidence>
<dbReference type="AlphaFoldDB" id="A0A5A7Q219"/>
<proteinExistence type="predicted"/>
<reference evidence="2" key="1">
    <citation type="journal article" date="2019" name="Curr. Biol.">
        <title>Genome Sequence of Striga asiatica Provides Insight into the Evolution of Plant Parasitism.</title>
        <authorList>
            <person name="Yoshida S."/>
            <person name="Kim S."/>
            <person name="Wafula E.K."/>
            <person name="Tanskanen J."/>
            <person name="Kim Y.M."/>
            <person name="Honaas L."/>
            <person name="Yang Z."/>
            <person name="Spallek T."/>
            <person name="Conn C.E."/>
            <person name="Ichihashi Y."/>
            <person name="Cheong K."/>
            <person name="Cui S."/>
            <person name="Der J.P."/>
            <person name="Gundlach H."/>
            <person name="Jiao Y."/>
            <person name="Hori C."/>
            <person name="Ishida J.K."/>
            <person name="Kasahara H."/>
            <person name="Kiba T."/>
            <person name="Kim M.S."/>
            <person name="Koo N."/>
            <person name="Laohavisit A."/>
            <person name="Lee Y.H."/>
            <person name="Lumba S."/>
            <person name="McCourt P."/>
            <person name="Mortimer J.C."/>
            <person name="Mutuku J.M."/>
            <person name="Nomura T."/>
            <person name="Sasaki-Sekimoto Y."/>
            <person name="Seto Y."/>
            <person name="Wang Y."/>
            <person name="Wakatake T."/>
            <person name="Sakakibara H."/>
            <person name="Demura T."/>
            <person name="Yamaguchi S."/>
            <person name="Yoneyama K."/>
            <person name="Manabe R.I."/>
            <person name="Nelson D.C."/>
            <person name="Schulman A.H."/>
            <person name="Timko M.P."/>
            <person name="dePamphilis C.W."/>
            <person name="Choi D."/>
            <person name="Shirasu K."/>
        </authorList>
    </citation>
    <scope>NUCLEOTIDE SEQUENCE [LARGE SCALE GENOMIC DNA]</scope>
    <source>
        <strain evidence="2">cv. UVA1</strain>
    </source>
</reference>
<gene>
    <name evidence="1" type="ORF">STAS_15446</name>
</gene>